<evidence type="ECO:0000313" key="1">
    <source>
        <dbReference type="EMBL" id="JAH39108.1"/>
    </source>
</evidence>
<sequence length="21" mass="2518">MMFYIKTAQYTATHINKTNIQ</sequence>
<accession>A0A0E9SF11</accession>
<dbReference type="AlphaFoldDB" id="A0A0E9SF11"/>
<reference evidence="1" key="2">
    <citation type="journal article" date="2015" name="Fish Shellfish Immunol.">
        <title>Early steps in the European eel (Anguilla anguilla)-Vibrio vulnificus interaction in the gills: Role of the RtxA13 toxin.</title>
        <authorList>
            <person name="Callol A."/>
            <person name="Pajuelo D."/>
            <person name="Ebbesson L."/>
            <person name="Teles M."/>
            <person name="MacKenzie S."/>
            <person name="Amaro C."/>
        </authorList>
    </citation>
    <scope>NUCLEOTIDE SEQUENCE</scope>
</reference>
<dbReference type="EMBL" id="GBXM01046036">
    <property type="protein sequence ID" value="JAH62541.1"/>
    <property type="molecule type" value="Transcribed_RNA"/>
</dbReference>
<reference evidence="1" key="1">
    <citation type="submission" date="2014-11" db="EMBL/GenBank/DDBJ databases">
        <authorList>
            <person name="Amaro Gonzalez C."/>
        </authorList>
    </citation>
    <scope>NUCLEOTIDE SEQUENCE</scope>
</reference>
<name>A0A0E9SF11_ANGAN</name>
<protein>
    <submittedName>
        <fullName evidence="1">Uncharacterized protein</fullName>
    </submittedName>
</protein>
<organism evidence="1">
    <name type="scientific">Anguilla anguilla</name>
    <name type="common">European freshwater eel</name>
    <name type="synonym">Muraena anguilla</name>
    <dbReference type="NCBI Taxonomy" id="7936"/>
    <lineage>
        <taxon>Eukaryota</taxon>
        <taxon>Metazoa</taxon>
        <taxon>Chordata</taxon>
        <taxon>Craniata</taxon>
        <taxon>Vertebrata</taxon>
        <taxon>Euteleostomi</taxon>
        <taxon>Actinopterygii</taxon>
        <taxon>Neopterygii</taxon>
        <taxon>Teleostei</taxon>
        <taxon>Anguilliformes</taxon>
        <taxon>Anguillidae</taxon>
        <taxon>Anguilla</taxon>
    </lineage>
</organism>
<proteinExistence type="predicted"/>
<dbReference type="EMBL" id="GBXM01069469">
    <property type="protein sequence ID" value="JAH39108.1"/>
    <property type="molecule type" value="Transcribed_RNA"/>
</dbReference>